<dbReference type="Proteomes" id="UP000574133">
    <property type="component" value="Unassembled WGS sequence"/>
</dbReference>
<dbReference type="CDD" id="cd00143">
    <property type="entry name" value="PP2Cc"/>
    <property type="match status" value="1"/>
</dbReference>
<dbReference type="NCBIfam" id="NF033484">
    <property type="entry name" value="Stp1_PP2C_phos"/>
    <property type="match status" value="1"/>
</dbReference>
<dbReference type="GO" id="GO:0004722">
    <property type="term" value="F:protein serine/threonine phosphatase activity"/>
    <property type="evidence" value="ECO:0007669"/>
    <property type="project" value="InterPro"/>
</dbReference>
<organism evidence="2 3">
    <name type="scientific">Cohnella lubricantis</name>
    <dbReference type="NCBI Taxonomy" id="2163172"/>
    <lineage>
        <taxon>Bacteria</taxon>
        <taxon>Bacillati</taxon>
        <taxon>Bacillota</taxon>
        <taxon>Bacilli</taxon>
        <taxon>Bacillales</taxon>
        <taxon>Paenibacillaceae</taxon>
        <taxon>Cohnella</taxon>
    </lineage>
</organism>
<name>A0A841TB00_9BACL</name>
<accession>A0A841TB00</accession>
<dbReference type="SMART" id="SM00332">
    <property type="entry name" value="PP2Cc"/>
    <property type="match status" value="1"/>
</dbReference>
<evidence type="ECO:0000259" key="1">
    <source>
        <dbReference type="PROSITE" id="PS51746"/>
    </source>
</evidence>
<dbReference type="Pfam" id="PF13672">
    <property type="entry name" value="PP2C_2"/>
    <property type="match status" value="1"/>
</dbReference>
<dbReference type="InterPro" id="IPR036457">
    <property type="entry name" value="PPM-type-like_dom_sf"/>
</dbReference>
<sequence>MKTAVRSHVGRVRHINEDSAWIGLTANGLVAAVVADGMGGHKAGEVASGLAVESLTRSLSGWGEDIALEASAAKLRELIASANATVFETASSNEQYSNMGTTVVIALIDSSKVLIGHIGDSRIYRLRDGLLELLTEDHTLVNELVKSGQLSPEEAAIHPHRNWVTRALGTDREVKADVELVDWQAGDRLLLCSDGLTNLVEGDLIEQTMADPEAGLDRIAEQLIELALHAGGDDNITVALIDYDTKLDVAGGGKA</sequence>
<dbReference type="RefSeq" id="WP_185178609.1">
    <property type="nucleotide sequence ID" value="NZ_CBCSEP010000004.1"/>
</dbReference>
<evidence type="ECO:0000313" key="2">
    <source>
        <dbReference type="EMBL" id="MBB6677205.1"/>
    </source>
</evidence>
<dbReference type="Gene3D" id="3.60.40.10">
    <property type="entry name" value="PPM-type phosphatase domain"/>
    <property type="match status" value="1"/>
</dbReference>
<dbReference type="PROSITE" id="PS51746">
    <property type="entry name" value="PPM_2"/>
    <property type="match status" value="1"/>
</dbReference>
<gene>
    <name evidence="2" type="ORF">H4Q31_07675</name>
</gene>
<evidence type="ECO:0000313" key="3">
    <source>
        <dbReference type="Proteomes" id="UP000574133"/>
    </source>
</evidence>
<protein>
    <submittedName>
        <fullName evidence="2">Stp1/IreP family PP2C-type Ser/Thr phosphatase</fullName>
    </submittedName>
</protein>
<dbReference type="EMBL" id="JACJVN010000028">
    <property type="protein sequence ID" value="MBB6677205.1"/>
    <property type="molecule type" value="Genomic_DNA"/>
</dbReference>
<dbReference type="InterPro" id="IPR001932">
    <property type="entry name" value="PPM-type_phosphatase-like_dom"/>
</dbReference>
<comment type="caution">
    <text evidence="2">The sequence shown here is derived from an EMBL/GenBank/DDBJ whole genome shotgun (WGS) entry which is preliminary data.</text>
</comment>
<feature type="domain" description="PPM-type phosphatase" evidence="1">
    <location>
        <begin position="2"/>
        <end position="243"/>
    </location>
</feature>
<dbReference type="SMART" id="SM00331">
    <property type="entry name" value="PP2C_SIG"/>
    <property type="match status" value="1"/>
</dbReference>
<keyword evidence="3" id="KW-1185">Reference proteome</keyword>
<dbReference type="SUPFAM" id="SSF81606">
    <property type="entry name" value="PP2C-like"/>
    <property type="match status" value="1"/>
</dbReference>
<proteinExistence type="predicted"/>
<dbReference type="PANTHER" id="PTHR47992">
    <property type="entry name" value="PROTEIN PHOSPHATASE"/>
    <property type="match status" value="1"/>
</dbReference>
<dbReference type="InterPro" id="IPR015655">
    <property type="entry name" value="PP2C"/>
</dbReference>
<reference evidence="2 3" key="1">
    <citation type="submission" date="2020-08" db="EMBL/GenBank/DDBJ databases">
        <title>Cohnella phylogeny.</title>
        <authorList>
            <person name="Dunlap C."/>
        </authorList>
    </citation>
    <scope>NUCLEOTIDE SEQUENCE [LARGE SCALE GENOMIC DNA]</scope>
    <source>
        <strain evidence="2 3">DSM 103658</strain>
    </source>
</reference>
<dbReference type="AlphaFoldDB" id="A0A841TB00"/>